<sequence>MTKCYVVLVRRQLWCKSSPSDATISCRRFARRRLRSLELLPSLHARDSETYRRRVCETVRFAIVERARQRDLPLFSQPATATSSLLPPSRVSAACCCRSLSLVARAADFWDRSVEKYFELLTSIATEKVWTERVVWGF</sequence>
<name>A0ABP0YBR0_9ROSI</name>
<keyword evidence="2" id="KW-1185">Reference proteome</keyword>
<organism evidence="1 2">
    <name type="scientific">Citrullus colocynthis</name>
    <name type="common">colocynth</name>
    <dbReference type="NCBI Taxonomy" id="252529"/>
    <lineage>
        <taxon>Eukaryota</taxon>
        <taxon>Viridiplantae</taxon>
        <taxon>Streptophyta</taxon>
        <taxon>Embryophyta</taxon>
        <taxon>Tracheophyta</taxon>
        <taxon>Spermatophyta</taxon>
        <taxon>Magnoliopsida</taxon>
        <taxon>eudicotyledons</taxon>
        <taxon>Gunneridae</taxon>
        <taxon>Pentapetalae</taxon>
        <taxon>rosids</taxon>
        <taxon>fabids</taxon>
        <taxon>Cucurbitales</taxon>
        <taxon>Cucurbitaceae</taxon>
        <taxon>Benincaseae</taxon>
        <taxon>Citrullus</taxon>
    </lineage>
</organism>
<evidence type="ECO:0000313" key="1">
    <source>
        <dbReference type="EMBL" id="CAK9317910.1"/>
    </source>
</evidence>
<dbReference type="Proteomes" id="UP001642487">
    <property type="component" value="Chromosome 3"/>
</dbReference>
<accession>A0ABP0YBR0</accession>
<gene>
    <name evidence="1" type="ORF">CITCOLO1_LOCUS9861</name>
</gene>
<dbReference type="EMBL" id="OZ021737">
    <property type="protein sequence ID" value="CAK9317910.1"/>
    <property type="molecule type" value="Genomic_DNA"/>
</dbReference>
<evidence type="ECO:0000313" key="2">
    <source>
        <dbReference type="Proteomes" id="UP001642487"/>
    </source>
</evidence>
<protein>
    <submittedName>
        <fullName evidence="1">Uncharacterized protein</fullName>
    </submittedName>
</protein>
<proteinExistence type="predicted"/>
<reference evidence="1 2" key="1">
    <citation type="submission" date="2024-03" db="EMBL/GenBank/DDBJ databases">
        <authorList>
            <person name="Gkanogiannis A."/>
            <person name="Becerra Lopez-Lavalle L."/>
        </authorList>
    </citation>
    <scope>NUCLEOTIDE SEQUENCE [LARGE SCALE GENOMIC DNA]</scope>
</reference>